<organism evidence="2 3">
    <name type="scientific">Mucilaginibacter segetis</name>
    <dbReference type="NCBI Taxonomy" id="2793071"/>
    <lineage>
        <taxon>Bacteria</taxon>
        <taxon>Pseudomonadati</taxon>
        <taxon>Bacteroidota</taxon>
        <taxon>Sphingobacteriia</taxon>
        <taxon>Sphingobacteriales</taxon>
        <taxon>Sphingobacteriaceae</taxon>
        <taxon>Mucilaginibacter</taxon>
    </lineage>
</organism>
<keyword evidence="1" id="KW-0732">Signal</keyword>
<protein>
    <submittedName>
        <fullName evidence="2">DUF4251 domain-containing protein</fullName>
    </submittedName>
</protein>
<dbReference type="Pfam" id="PF14059">
    <property type="entry name" value="DUF4251"/>
    <property type="match status" value="1"/>
</dbReference>
<evidence type="ECO:0000313" key="2">
    <source>
        <dbReference type="EMBL" id="MBK0379107.1"/>
    </source>
</evidence>
<dbReference type="Proteomes" id="UP000613193">
    <property type="component" value="Unassembled WGS sequence"/>
</dbReference>
<evidence type="ECO:0000313" key="3">
    <source>
        <dbReference type="Proteomes" id="UP000613193"/>
    </source>
</evidence>
<dbReference type="Gene3D" id="2.40.128.410">
    <property type="match status" value="1"/>
</dbReference>
<sequence length="162" mass="18605">MKTLLKLCFILTLIFSIINTVNAQNKKADKTNEIKQLVNSQKYIFKAAYMYPSYGGQKYLSTDYDLYVGRDTVKAYLPYYGVAYFGVGYNTDDNGIKFTSTDFDYTVKDKKKGSWYIVIKPKDIHNTNQLILNISPNGYADLTVISNNRQRIRFDGNIIAKN</sequence>
<comment type="caution">
    <text evidence="2">The sequence shown here is derived from an EMBL/GenBank/DDBJ whole genome shotgun (WGS) entry which is preliminary data.</text>
</comment>
<name>A0A934PT83_9SPHI</name>
<proteinExistence type="predicted"/>
<accession>A0A934PT83</accession>
<reference evidence="2" key="1">
    <citation type="submission" date="2020-12" db="EMBL/GenBank/DDBJ databases">
        <title>Bacterial novel species Mucilaginibacter sp. SD-g isolated from soil.</title>
        <authorList>
            <person name="Jung H.-Y."/>
        </authorList>
    </citation>
    <scope>NUCLEOTIDE SEQUENCE</scope>
    <source>
        <strain evidence="2">SD-g</strain>
    </source>
</reference>
<feature type="signal peptide" evidence="1">
    <location>
        <begin position="1"/>
        <end position="23"/>
    </location>
</feature>
<feature type="chain" id="PRO_5036982332" evidence="1">
    <location>
        <begin position="24"/>
        <end position="162"/>
    </location>
</feature>
<dbReference type="AlphaFoldDB" id="A0A934PT83"/>
<gene>
    <name evidence="2" type="ORF">I5M19_07305</name>
</gene>
<dbReference type="RefSeq" id="WP_200065547.1">
    <property type="nucleotide sequence ID" value="NZ_JAEHFW010000001.1"/>
</dbReference>
<dbReference type="EMBL" id="JAEHFW010000001">
    <property type="protein sequence ID" value="MBK0379107.1"/>
    <property type="molecule type" value="Genomic_DNA"/>
</dbReference>
<dbReference type="InterPro" id="IPR025347">
    <property type="entry name" value="DUF4251"/>
</dbReference>
<keyword evidence="3" id="KW-1185">Reference proteome</keyword>
<evidence type="ECO:0000256" key="1">
    <source>
        <dbReference type="SAM" id="SignalP"/>
    </source>
</evidence>